<feature type="binding site" evidence="8">
    <location>
        <begin position="12"/>
        <end position="17"/>
    </location>
    <ligand>
        <name>ATP</name>
        <dbReference type="ChEBI" id="CHEBI:30616"/>
    </ligand>
</feature>
<protein>
    <recommendedName>
        <fullName evidence="8 9">Dephospho-CoA kinase</fullName>
        <ecNumber evidence="8 9">2.7.1.24</ecNumber>
    </recommendedName>
    <alternativeName>
        <fullName evidence="8">Dephosphocoenzyme A kinase</fullName>
    </alternativeName>
</protein>
<dbReference type="FunFam" id="3.40.50.300:FF:000991">
    <property type="entry name" value="Dephospho-CoA kinase"/>
    <property type="match status" value="1"/>
</dbReference>
<evidence type="ECO:0000256" key="3">
    <source>
        <dbReference type="ARBA" id="ARBA00022679"/>
    </source>
</evidence>
<keyword evidence="6 8" id="KW-0067">ATP-binding</keyword>
<dbReference type="EC" id="2.7.1.24" evidence="8 9"/>
<accession>A0A265E8I5</accession>
<dbReference type="Gene3D" id="3.40.50.300">
    <property type="entry name" value="P-loop containing nucleotide triphosphate hydrolases"/>
    <property type="match status" value="1"/>
</dbReference>
<dbReference type="UniPathway" id="UPA00241">
    <property type="reaction ID" value="UER00356"/>
</dbReference>
<evidence type="ECO:0000256" key="7">
    <source>
        <dbReference type="ARBA" id="ARBA00022993"/>
    </source>
</evidence>
<dbReference type="InterPro" id="IPR001977">
    <property type="entry name" value="Depp_CoAkinase"/>
</dbReference>
<dbReference type="HAMAP" id="MF_00376">
    <property type="entry name" value="Dephospho_CoA_kinase"/>
    <property type="match status" value="1"/>
</dbReference>
<name>A0A265E8I5_9STAP</name>
<keyword evidence="5 8" id="KW-0418">Kinase</keyword>
<dbReference type="GO" id="GO:0005737">
    <property type="term" value="C:cytoplasm"/>
    <property type="evidence" value="ECO:0007669"/>
    <property type="project" value="UniProtKB-SubCell"/>
</dbReference>
<evidence type="ECO:0000256" key="1">
    <source>
        <dbReference type="ARBA" id="ARBA00009018"/>
    </source>
</evidence>
<comment type="catalytic activity">
    <reaction evidence="8">
        <text>3'-dephospho-CoA + ATP = ADP + CoA + H(+)</text>
        <dbReference type="Rhea" id="RHEA:18245"/>
        <dbReference type="ChEBI" id="CHEBI:15378"/>
        <dbReference type="ChEBI" id="CHEBI:30616"/>
        <dbReference type="ChEBI" id="CHEBI:57287"/>
        <dbReference type="ChEBI" id="CHEBI:57328"/>
        <dbReference type="ChEBI" id="CHEBI:456216"/>
        <dbReference type="EC" id="2.7.1.24"/>
    </reaction>
</comment>
<feature type="region of interest" description="Disordered" evidence="10">
    <location>
        <begin position="154"/>
        <end position="177"/>
    </location>
</feature>
<sequence length="196" mass="21986">MNYVIGLTGGIASGKSTASDYIRSKGYPVLDADTYAKKATAKGGPAYQGIIDHFGAELLQDDGEIDRRKLGAIVFNDDGERKVLNQLVHPEVRRMMDADKDRLAEEGHVFLDIPLLFENGLDRQCDITLTVYVDQETQIERLMERNGFSHSEALSRVNSQMPLSEKRDRSDEVLDNSGSKNELYAQIEDFLTNIEK</sequence>
<reference evidence="11 12" key="1">
    <citation type="submission" date="2017-07" db="EMBL/GenBank/DDBJ databases">
        <title>Shotgun whole genome sequences of three halophilic bacterial isolates.</title>
        <authorList>
            <person name="Pozzo T."/>
            <person name="Higdon S.M."/>
            <person name="Quillaguaman J."/>
        </authorList>
    </citation>
    <scope>NUCLEOTIDE SEQUENCE [LARGE SCALE GENOMIC DNA]</scope>
    <source>
        <strain evidence="11 12">BU-1</strain>
    </source>
</reference>
<evidence type="ECO:0000256" key="6">
    <source>
        <dbReference type="ARBA" id="ARBA00022840"/>
    </source>
</evidence>
<evidence type="ECO:0000256" key="10">
    <source>
        <dbReference type="SAM" id="MobiDB-lite"/>
    </source>
</evidence>
<dbReference type="NCBIfam" id="TIGR00152">
    <property type="entry name" value="dephospho-CoA kinase"/>
    <property type="match status" value="1"/>
</dbReference>
<dbReference type="Proteomes" id="UP000216682">
    <property type="component" value="Unassembled WGS sequence"/>
</dbReference>
<comment type="pathway">
    <text evidence="8">Cofactor biosynthesis; coenzyme A biosynthesis; CoA from (R)-pantothenate: step 5/5.</text>
</comment>
<keyword evidence="2 8" id="KW-0963">Cytoplasm</keyword>
<comment type="subcellular location">
    <subcellularLocation>
        <location evidence="8">Cytoplasm</location>
    </subcellularLocation>
</comment>
<dbReference type="PROSITE" id="PS51219">
    <property type="entry name" value="DPCK"/>
    <property type="match status" value="1"/>
</dbReference>
<dbReference type="PANTHER" id="PTHR10695:SF46">
    <property type="entry name" value="BIFUNCTIONAL COENZYME A SYNTHASE-RELATED"/>
    <property type="match status" value="1"/>
</dbReference>
<dbReference type="RefSeq" id="WP_094905437.1">
    <property type="nucleotide sequence ID" value="NZ_NPEZ01000001.1"/>
</dbReference>
<keyword evidence="7 8" id="KW-0173">Coenzyme A biosynthesis</keyword>
<comment type="similarity">
    <text evidence="1 8">Belongs to the CoaE family.</text>
</comment>
<proteinExistence type="inferred from homology"/>
<evidence type="ECO:0000256" key="8">
    <source>
        <dbReference type="HAMAP-Rule" id="MF_00376"/>
    </source>
</evidence>
<keyword evidence="4 8" id="KW-0547">Nucleotide-binding</keyword>
<dbReference type="InterPro" id="IPR027417">
    <property type="entry name" value="P-loop_NTPase"/>
</dbReference>
<dbReference type="AlphaFoldDB" id="A0A265E8I5"/>
<dbReference type="SUPFAM" id="SSF52540">
    <property type="entry name" value="P-loop containing nucleoside triphosphate hydrolases"/>
    <property type="match status" value="1"/>
</dbReference>
<comment type="caution">
    <text evidence="11">The sequence shown here is derived from an EMBL/GenBank/DDBJ whole genome shotgun (WGS) entry which is preliminary data.</text>
</comment>
<evidence type="ECO:0000313" key="12">
    <source>
        <dbReference type="Proteomes" id="UP000216682"/>
    </source>
</evidence>
<dbReference type="GO" id="GO:0004140">
    <property type="term" value="F:dephospho-CoA kinase activity"/>
    <property type="evidence" value="ECO:0007669"/>
    <property type="project" value="UniProtKB-UniRule"/>
</dbReference>
<organism evidence="11 12">
    <name type="scientific">Salinicoccus roseus</name>
    <dbReference type="NCBI Taxonomy" id="45670"/>
    <lineage>
        <taxon>Bacteria</taxon>
        <taxon>Bacillati</taxon>
        <taxon>Bacillota</taxon>
        <taxon>Bacilli</taxon>
        <taxon>Bacillales</taxon>
        <taxon>Staphylococcaceae</taxon>
        <taxon>Salinicoccus</taxon>
    </lineage>
</organism>
<evidence type="ECO:0000256" key="9">
    <source>
        <dbReference type="NCBIfam" id="TIGR00152"/>
    </source>
</evidence>
<dbReference type="GO" id="GO:0015937">
    <property type="term" value="P:coenzyme A biosynthetic process"/>
    <property type="evidence" value="ECO:0007669"/>
    <property type="project" value="UniProtKB-UniRule"/>
</dbReference>
<gene>
    <name evidence="8" type="primary">coaE</name>
    <name evidence="11" type="ORF">CFN03_01060</name>
</gene>
<evidence type="ECO:0000256" key="2">
    <source>
        <dbReference type="ARBA" id="ARBA00022490"/>
    </source>
</evidence>
<dbReference type="EMBL" id="NPEZ01000001">
    <property type="protein sequence ID" value="OZT77904.1"/>
    <property type="molecule type" value="Genomic_DNA"/>
</dbReference>
<evidence type="ECO:0000256" key="5">
    <source>
        <dbReference type="ARBA" id="ARBA00022777"/>
    </source>
</evidence>
<evidence type="ECO:0000313" key="11">
    <source>
        <dbReference type="EMBL" id="OZT77904.1"/>
    </source>
</evidence>
<dbReference type="CDD" id="cd02022">
    <property type="entry name" value="DPCK"/>
    <property type="match status" value="1"/>
</dbReference>
<dbReference type="GO" id="GO:0005524">
    <property type="term" value="F:ATP binding"/>
    <property type="evidence" value="ECO:0007669"/>
    <property type="project" value="UniProtKB-UniRule"/>
</dbReference>
<dbReference type="PANTHER" id="PTHR10695">
    <property type="entry name" value="DEPHOSPHO-COA KINASE-RELATED"/>
    <property type="match status" value="1"/>
</dbReference>
<evidence type="ECO:0000256" key="4">
    <source>
        <dbReference type="ARBA" id="ARBA00022741"/>
    </source>
</evidence>
<comment type="function">
    <text evidence="8">Catalyzes the phosphorylation of the 3'-hydroxyl group of dephosphocoenzyme A to form coenzyme A.</text>
</comment>
<dbReference type="Pfam" id="PF01121">
    <property type="entry name" value="CoaE"/>
    <property type="match status" value="1"/>
</dbReference>
<keyword evidence="3 8" id="KW-0808">Transferase</keyword>